<dbReference type="InterPro" id="IPR001630">
    <property type="entry name" value="Leuzip_CREB"/>
</dbReference>
<dbReference type="GO" id="GO:1990589">
    <property type="term" value="C:ATF4-CREB1 transcription factor complex"/>
    <property type="evidence" value="ECO:0007669"/>
    <property type="project" value="TreeGrafter"/>
</dbReference>
<accession>A0A5A9P3I7</accession>
<dbReference type="Gene3D" id="1.20.5.170">
    <property type="match status" value="1"/>
</dbReference>
<evidence type="ECO:0000313" key="11">
    <source>
        <dbReference type="Proteomes" id="UP000324632"/>
    </source>
</evidence>
<dbReference type="PROSITE" id="PS00036">
    <property type="entry name" value="BZIP_BASIC"/>
    <property type="match status" value="1"/>
</dbReference>
<keyword evidence="3" id="KW-0238">DNA-binding</keyword>
<reference evidence="10 11" key="1">
    <citation type="journal article" date="2019" name="Mol. Ecol. Resour.">
        <title>Chromosome-level genome assembly of Triplophysa tibetana, a fish adapted to the harsh high-altitude environment of the Tibetan Plateau.</title>
        <authorList>
            <person name="Yang X."/>
            <person name="Liu H."/>
            <person name="Ma Z."/>
            <person name="Zou Y."/>
            <person name="Zou M."/>
            <person name="Mao Y."/>
            <person name="Li X."/>
            <person name="Wang H."/>
            <person name="Chen T."/>
            <person name="Wang W."/>
            <person name="Yang R."/>
        </authorList>
    </citation>
    <scope>NUCLEOTIDE SEQUENCE [LARGE SCALE GENOMIC DNA]</scope>
    <source>
        <strain evidence="10">TTIB1903HZAU</strain>
        <tissue evidence="10">Muscle</tissue>
    </source>
</reference>
<evidence type="ECO:0000256" key="5">
    <source>
        <dbReference type="ARBA" id="ARBA00023242"/>
    </source>
</evidence>
<evidence type="ECO:0000256" key="7">
    <source>
        <dbReference type="SAM" id="MobiDB-lite"/>
    </source>
</evidence>
<dbReference type="EMBL" id="SOYY01000010">
    <property type="protein sequence ID" value="KAA0715741.1"/>
    <property type="molecule type" value="Genomic_DNA"/>
</dbReference>
<evidence type="ECO:0000313" key="10">
    <source>
        <dbReference type="EMBL" id="KAA0715741.1"/>
    </source>
</evidence>
<dbReference type="SUPFAM" id="SSF57959">
    <property type="entry name" value="Leucine zipper domain"/>
    <property type="match status" value="1"/>
</dbReference>
<keyword evidence="4" id="KW-0804">Transcription</keyword>
<evidence type="ECO:0000256" key="1">
    <source>
        <dbReference type="ARBA" id="ARBA00004123"/>
    </source>
</evidence>
<dbReference type="InterPro" id="IPR004827">
    <property type="entry name" value="bZIP"/>
</dbReference>
<gene>
    <name evidence="10" type="ORF">E1301_Tti008580</name>
</gene>
<feature type="coiled-coil region" evidence="6">
    <location>
        <begin position="294"/>
        <end position="328"/>
    </location>
</feature>
<proteinExistence type="predicted"/>
<dbReference type="PROSITE" id="PS50217">
    <property type="entry name" value="BZIP"/>
    <property type="match status" value="1"/>
</dbReference>
<evidence type="ECO:0000256" key="3">
    <source>
        <dbReference type="ARBA" id="ARBA00023125"/>
    </source>
</evidence>
<sequence>MTMESGTDAQQGADTAVSENETHQITQAQLATLAQVTMAAGGHGTATGPTVTLVQLPNGQTVQVHGVIQAAQPSVIQSPHVQTVQISTVAESEDSQESVDSVTDSQKRREILSRRPSYRKILNDLSSDAPGVPRIEEEKSEEDIAPAITTVTMPTPIYQTSSGQYIAITQGGAIQLANNGTDGMQGLQTLTMTNAGGAQQGTTILQYAQTSDGQQILVPSNQVVVQVVGSHIYPTAASGDVQAYQIRTAPTSTIASGVVMASSPSLPSQGGTEEVTRKREVRLMKNREAARECRRKKKEYVKCLENRVAVLENQNKTLIEELKALKDLYCHKSE</sequence>
<dbReference type="PANTHER" id="PTHR45879:SF1">
    <property type="entry name" value="CYCLIC AMP-RESPONSIVE ELEMENT-BINDING PROTEIN 1"/>
    <property type="match status" value="1"/>
</dbReference>
<dbReference type="GO" id="GO:0035497">
    <property type="term" value="F:cAMP response element binding"/>
    <property type="evidence" value="ECO:0007669"/>
    <property type="project" value="TreeGrafter"/>
</dbReference>
<feature type="domain" description="KID" evidence="9">
    <location>
        <begin position="85"/>
        <end position="144"/>
    </location>
</feature>
<dbReference type="AlphaFoldDB" id="A0A5A9P3I7"/>
<feature type="domain" description="BZIP" evidence="8">
    <location>
        <begin position="276"/>
        <end position="327"/>
    </location>
</feature>
<dbReference type="PROSITE" id="PS50953">
    <property type="entry name" value="KID"/>
    <property type="match status" value="1"/>
</dbReference>
<feature type="compositionally biased region" description="Polar residues" evidence="7">
    <location>
        <begin position="1"/>
        <end position="19"/>
    </location>
</feature>
<evidence type="ECO:0000259" key="8">
    <source>
        <dbReference type="PROSITE" id="PS50217"/>
    </source>
</evidence>
<dbReference type="PRINTS" id="PR00041">
    <property type="entry name" value="LEUZIPPRCREB"/>
</dbReference>
<dbReference type="Pfam" id="PF02173">
    <property type="entry name" value="pKID"/>
    <property type="match status" value="1"/>
</dbReference>
<name>A0A5A9P3I7_9TELE</name>
<dbReference type="PANTHER" id="PTHR45879">
    <property type="entry name" value="CYCLIC AMP RESPONSE ELEMENT-BINDING PROTEIN B"/>
    <property type="match status" value="1"/>
</dbReference>
<protein>
    <submittedName>
        <fullName evidence="10">Cyclic AMP-responsive element-binding protein 1</fullName>
    </submittedName>
</protein>
<keyword evidence="6" id="KW-0175">Coiled coil</keyword>
<dbReference type="Pfam" id="PF00170">
    <property type="entry name" value="bZIP_1"/>
    <property type="match status" value="1"/>
</dbReference>
<dbReference type="InterPro" id="IPR003102">
    <property type="entry name" value="CREB1-like_pKID"/>
</dbReference>
<evidence type="ECO:0000256" key="6">
    <source>
        <dbReference type="SAM" id="Coils"/>
    </source>
</evidence>
<comment type="caution">
    <text evidence="10">The sequence shown here is derived from an EMBL/GenBank/DDBJ whole genome shotgun (WGS) entry which is preliminary data.</text>
</comment>
<dbReference type="Proteomes" id="UP000324632">
    <property type="component" value="Chromosome 10"/>
</dbReference>
<comment type="subcellular location">
    <subcellularLocation>
        <location evidence="1">Nucleus</location>
    </subcellularLocation>
</comment>
<dbReference type="GO" id="GO:0000981">
    <property type="term" value="F:DNA-binding transcription factor activity, RNA polymerase II-specific"/>
    <property type="evidence" value="ECO:0007669"/>
    <property type="project" value="TreeGrafter"/>
</dbReference>
<keyword evidence="2" id="KW-0805">Transcription regulation</keyword>
<keyword evidence="5" id="KW-0539">Nucleus</keyword>
<dbReference type="SMART" id="SM00338">
    <property type="entry name" value="BRLZ"/>
    <property type="match status" value="1"/>
</dbReference>
<dbReference type="CDD" id="cd14690">
    <property type="entry name" value="bZIP_CREB1"/>
    <property type="match status" value="1"/>
</dbReference>
<evidence type="ECO:0000256" key="4">
    <source>
        <dbReference type="ARBA" id="ARBA00023163"/>
    </source>
</evidence>
<keyword evidence="11" id="KW-1185">Reference proteome</keyword>
<dbReference type="FunFam" id="1.20.5.170:FF:000003">
    <property type="entry name" value="cAMP-responsive element modulator isoform X2"/>
    <property type="match status" value="1"/>
</dbReference>
<organism evidence="10 11">
    <name type="scientific">Triplophysa tibetana</name>
    <dbReference type="NCBI Taxonomy" id="1572043"/>
    <lineage>
        <taxon>Eukaryota</taxon>
        <taxon>Metazoa</taxon>
        <taxon>Chordata</taxon>
        <taxon>Craniata</taxon>
        <taxon>Vertebrata</taxon>
        <taxon>Euteleostomi</taxon>
        <taxon>Actinopterygii</taxon>
        <taxon>Neopterygii</taxon>
        <taxon>Teleostei</taxon>
        <taxon>Ostariophysi</taxon>
        <taxon>Cypriniformes</taxon>
        <taxon>Nemacheilidae</taxon>
        <taxon>Triplophysa</taxon>
    </lineage>
</organism>
<evidence type="ECO:0000256" key="2">
    <source>
        <dbReference type="ARBA" id="ARBA00023015"/>
    </source>
</evidence>
<dbReference type="InterPro" id="IPR046347">
    <property type="entry name" value="bZIP_sf"/>
</dbReference>
<feature type="region of interest" description="Disordered" evidence="7">
    <location>
        <begin position="1"/>
        <end position="23"/>
    </location>
</feature>
<evidence type="ECO:0000259" key="9">
    <source>
        <dbReference type="PROSITE" id="PS50953"/>
    </source>
</evidence>